<feature type="transmembrane region" description="Helical" evidence="1">
    <location>
        <begin position="7"/>
        <end position="27"/>
    </location>
</feature>
<dbReference type="EMBL" id="LR215037">
    <property type="protein sequence ID" value="VEU75194.1"/>
    <property type="molecule type" value="Genomic_DNA"/>
</dbReference>
<dbReference type="NCBIfam" id="NF045955">
    <property type="entry name" value="MHO_4530_fam"/>
    <property type="match status" value="1"/>
</dbReference>
<name>A0A449B3L6_9BACT</name>
<proteinExistence type="predicted"/>
<organism evidence="2 3">
    <name type="scientific">Mycoplasmopsis maculosa</name>
    <dbReference type="NCBI Taxonomy" id="114885"/>
    <lineage>
        <taxon>Bacteria</taxon>
        <taxon>Bacillati</taxon>
        <taxon>Mycoplasmatota</taxon>
        <taxon>Mycoplasmoidales</taxon>
        <taxon>Metamycoplasmataceae</taxon>
        <taxon>Mycoplasmopsis</taxon>
    </lineage>
</organism>
<gene>
    <name evidence="2" type="ORF">NCTC10168_00108</name>
</gene>
<accession>A0A449B3L6</accession>
<dbReference type="RefSeq" id="WP_129646093.1">
    <property type="nucleotide sequence ID" value="NZ_LR215037.1"/>
</dbReference>
<protein>
    <submittedName>
        <fullName evidence="2">Uncharacterized protein</fullName>
    </submittedName>
</protein>
<dbReference type="AlphaFoldDB" id="A0A449B3L6"/>
<dbReference type="KEGG" id="mmau:NCTC10168_00108"/>
<keyword evidence="1" id="KW-0812">Transmembrane</keyword>
<dbReference type="Proteomes" id="UP000290243">
    <property type="component" value="Chromosome"/>
</dbReference>
<keyword evidence="1" id="KW-0472">Membrane</keyword>
<sequence>MVTLLSYIVLSFLIIFLISIIGLTIYFSNIKISNINNFNTNGIFVFKINYQDKTVMRVSKNNISGTLNFDSKTNGIMTNKTISLKEFLNFFDNNFKDKIITYLEKNNYKNSFEFSMNLNSKSFKNQEFYDLYEKLETNSKNGLLKIKFYPSLEEKRYYCIISWDISPIYAIPRKINYITEKDNFVHVTSEYNVCFSLSLNSYYYKNKLEEVDYDRIIISLGLKNSTSYIFLNDGILYVFIPTKSFNKLQIMLKKFTKHIDFLLNNKNINPYFNNVSLLSFNKFHSIDQLDTFLLKSKFLLYNLENNNDINKYSKWFIGEEKYNDEFKLFLSKYNDFIEKNETLNFIKETIFVKKYENDENTNIKILKARIPGFSEKDLIFWNNISWLKYKNLYTKNNYLIQNEDENSHLLLEISDFSLDDNLLTKDKNLYYILRSLNNNLNFDNINDFISNHKKYDYNLGLYINEIDEKIYNFIRNNYFKYFIISNELFNKSIINQHLYLKLNVLLKRIKSNNIKVIFENVNKNIDSVIKQKFDIKYYY</sequence>
<keyword evidence="3" id="KW-1185">Reference proteome</keyword>
<evidence type="ECO:0000256" key="1">
    <source>
        <dbReference type="SAM" id="Phobius"/>
    </source>
</evidence>
<reference evidence="2 3" key="1">
    <citation type="submission" date="2019-01" db="EMBL/GenBank/DDBJ databases">
        <authorList>
            <consortium name="Pathogen Informatics"/>
        </authorList>
    </citation>
    <scope>NUCLEOTIDE SEQUENCE [LARGE SCALE GENOMIC DNA]</scope>
    <source>
        <strain evidence="2 3">NCTC10168</strain>
    </source>
</reference>
<dbReference type="OrthoDB" id="393959at2"/>
<keyword evidence="1" id="KW-1133">Transmembrane helix</keyword>
<evidence type="ECO:0000313" key="2">
    <source>
        <dbReference type="EMBL" id="VEU75194.1"/>
    </source>
</evidence>
<evidence type="ECO:0000313" key="3">
    <source>
        <dbReference type="Proteomes" id="UP000290243"/>
    </source>
</evidence>